<sequence>MTYDLAVWEGDQPTDDVVGAAAFVQLYGKYIGADEDVPPTPRIRAYVEALLDRWIDMTEDEDDVSPWSDGPLINNASGPIVYFAMRYSMAEEVSAEAARMAAERGLVCFDVQWERLRPASEEQQAGPSTGHKPV</sequence>
<evidence type="ECO:0000313" key="2">
    <source>
        <dbReference type="Proteomes" id="UP000621500"/>
    </source>
</evidence>
<evidence type="ECO:0000313" key="1">
    <source>
        <dbReference type="EMBL" id="GIG95665.1"/>
    </source>
</evidence>
<dbReference type="EMBL" id="BONX01000011">
    <property type="protein sequence ID" value="GIG95665.1"/>
    <property type="molecule type" value="Genomic_DNA"/>
</dbReference>
<dbReference type="Proteomes" id="UP000621500">
    <property type="component" value="Unassembled WGS sequence"/>
</dbReference>
<accession>A0ABQ4ELP5</accession>
<organism evidence="1 2">
    <name type="scientific">Plantactinospora mayteni</name>
    <dbReference type="NCBI Taxonomy" id="566021"/>
    <lineage>
        <taxon>Bacteria</taxon>
        <taxon>Bacillati</taxon>
        <taxon>Actinomycetota</taxon>
        <taxon>Actinomycetes</taxon>
        <taxon>Micromonosporales</taxon>
        <taxon>Micromonosporaceae</taxon>
        <taxon>Plantactinospora</taxon>
    </lineage>
</organism>
<comment type="caution">
    <text evidence="1">The sequence shown here is derived from an EMBL/GenBank/DDBJ whole genome shotgun (WGS) entry which is preliminary data.</text>
</comment>
<proteinExistence type="predicted"/>
<dbReference type="RefSeq" id="WP_203857243.1">
    <property type="nucleotide sequence ID" value="NZ_BAAAZQ010000007.1"/>
</dbReference>
<keyword evidence="2" id="KW-1185">Reference proteome</keyword>
<protein>
    <submittedName>
        <fullName evidence="1">Uncharacterized protein</fullName>
    </submittedName>
</protein>
<gene>
    <name evidence="1" type="ORF">Pma05_22380</name>
</gene>
<reference evidence="1 2" key="1">
    <citation type="submission" date="2021-01" db="EMBL/GenBank/DDBJ databases">
        <title>Whole genome shotgun sequence of Plantactinospora mayteni NBRC 109088.</title>
        <authorList>
            <person name="Komaki H."/>
            <person name="Tamura T."/>
        </authorList>
    </citation>
    <scope>NUCLEOTIDE SEQUENCE [LARGE SCALE GENOMIC DNA]</scope>
    <source>
        <strain evidence="1 2">NBRC 109088</strain>
    </source>
</reference>
<name>A0ABQ4ELP5_9ACTN</name>